<accession>A0A1X7REC9</accession>
<comment type="subcellular location">
    <subcellularLocation>
        <location evidence="1">Mitochondrion matrix</location>
    </subcellularLocation>
</comment>
<dbReference type="CDD" id="cd20268">
    <property type="entry name" value="Complex1_LYR_SDHAF1_LYRM8"/>
    <property type="match status" value="1"/>
</dbReference>
<dbReference type="GO" id="GO:0005759">
    <property type="term" value="C:mitochondrial matrix"/>
    <property type="evidence" value="ECO:0007669"/>
    <property type="project" value="UniProtKB-SubCell"/>
</dbReference>
<dbReference type="Proteomes" id="UP000215127">
    <property type="component" value="Chromosome 1"/>
</dbReference>
<evidence type="ECO:0000313" key="7">
    <source>
        <dbReference type="Proteomes" id="UP000215127"/>
    </source>
</evidence>
<organism evidence="6 7">
    <name type="scientific">Zymoseptoria tritici (strain ST99CH_3D7)</name>
    <dbReference type="NCBI Taxonomy" id="1276538"/>
    <lineage>
        <taxon>Eukaryota</taxon>
        <taxon>Fungi</taxon>
        <taxon>Dikarya</taxon>
        <taxon>Ascomycota</taxon>
        <taxon>Pezizomycotina</taxon>
        <taxon>Dothideomycetes</taxon>
        <taxon>Dothideomycetidae</taxon>
        <taxon>Mycosphaerellales</taxon>
        <taxon>Mycosphaerellaceae</taxon>
        <taxon>Zymoseptoria</taxon>
    </lineage>
</organism>
<dbReference type="EMBL" id="LT853692">
    <property type="protein sequence ID" value="SMQ45753.1"/>
    <property type="molecule type" value="Genomic_DNA"/>
</dbReference>
<evidence type="ECO:0000259" key="5">
    <source>
        <dbReference type="Pfam" id="PF05347"/>
    </source>
</evidence>
<evidence type="ECO:0000313" key="6">
    <source>
        <dbReference type="EMBL" id="SMQ45753.1"/>
    </source>
</evidence>
<protein>
    <recommendedName>
        <fullName evidence="5">Complex 1 LYR protein domain-containing protein</fullName>
    </recommendedName>
</protein>
<dbReference type="InterPro" id="IPR045295">
    <property type="entry name" value="Complex1_LYR_SDHAF1_LYRM8"/>
</dbReference>
<dbReference type="PANTHER" id="PTHR13675">
    <property type="entry name" value="LYR MOTIF-CONTAINING PROTEIN 2"/>
    <property type="match status" value="1"/>
</dbReference>
<dbReference type="InterPro" id="IPR008011">
    <property type="entry name" value="Complex1_LYR_dom"/>
</dbReference>
<evidence type="ECO:0000256" key="2">
    <source>
        <dbReference type="ARBA" id="ARBA00023128"/>
    </source>
</evidence>
<evidence type="ECO:0000256" key="1">
    <source>
        <dbReference type="ARBA" id="ARBA00004305"/>
    </source>
</evidence>
<dbReference type="AlphaFoldDB" id="A0A1X7REC9"/>
<keyword evidence="7" id="KW-1185">Reference proteome</keyword>
<dbReference type="STRING" id="1276538.A0A1X7REC9"/>
<dbReference type="PANTHER" id="PTHR13675:SF1">
    <property type="entry name" value="SUCCINATE DEHYDROGENASE ASSEMBLY FACTOR 1, MITOCHONDRIAL"/>
    <property type="match status" value="1"/>
</dbReference>
<comment type="similarity">
    <text evidence="4">Belongs to the complex I LYR family. SDHAF1 subfamily.</text>
</comment>
<gene>
    <name evidence="6" type="ORF">ZT3D7_G898</name>
</gene>
<keyword evidence="3" id="KW-0143">Chaperone</keyword>
<sequence length="105" mass="12324">MARLSGLQRDVLSLYRRCLRSARTKTAHRANFEAFARQEFEKNIGLNKKDFATIEFLVRKGTRQVETVKRYDRVSQWVGLLLRTVTEQERCSMLAIPATDDRYAR</sequence>
<reference evidence="6 7" key="1">
    <citation type="submission" date="2016-06" db="EMBL/GenBank/DDBJ databases">
        <authorList>
            <person name="Kjaerup R.B."/>
            <person name="Dalgaard T.S."/>
            <person name="Juul-Madsen H.R."/>
        </authorList>
    </citation>
    <scope>NUCLEOTIDE SEQUENCE [LARGE SCALE GENOMIC DNA]</scope>
</reference>
<name>A0A1X7REC9_ZYMT9</name>
<evidence type="ECO:0000256" key="4">
    <source>
        <dbReference type="ARBA" id="ARBA00025715"/>
    </source>
</evidence>
<dbReference type="GO" id="GO:0034553">
    <property type="term" value="P:mitochondrial respiratory chain complex II assembly"/>
    <property type="evidence" value="ECO:0007669"/>
    <property type="project" value="InterPro"/>
</dbReference>
<keyword evidence="2" id="KW-0496">Mitochondrion</keyword>
<proteinExistence type="inferred from homology"/>
<dbReference type="Pfam" id="PF05347">
    <property type="entry name" value="Complex1_LYR"/>
    <property type="match status" value="1"/>
</dbReference>
<feature type="domain" description="Complex 1 LYR protein" evidence="5">
    <location>
        <begin position="9"/>
        <end position="66"/>
    </location>
</feature>
<evidence type="ECO:0000256" key="3">
    <source>
        <dbReference type="ARBA" id="ARBA00023186"/>
    </source>
</evidence>